<proteinExistence type="predicted"/>
<sequence length="134" mass="15009">MRQAEQPLTAFNCCRCGQCLNPDDANKINMTGLSELLQEGVAGLTLAIPLCDLKEFADYIVAKTKEELLPTLKAADTDPLIPRLEVMRMLGVCANTLRNWRRSKYLEAVLVGAKVYYRTSAVNKVLNEYGKERI</sequence>
<protein>
    <submittedName>
        <fullName evidence="2">DNA-binding protein</fullName>
    </submittedName>
</protein>
<evidence type="ECO:0000313" key="3">
    <source>
        <dbReference type="Proteomes" id="UP000244925"/>
    </source>
</evidence>
<keyword evidence="3" id="KW-1185">Reference proteome</keyword>
<evidence type="ECO:0000259" key="1">
    <source>
        <dbReference type="Pfam" id="PF12728"/>
    </source>
</evidence>
<gene>
    <name evidence="2" type="ORF">C5O25_12185</name>
</gene>
<dbReference type="Proteomes" id="UP000244925">
    <property type="component" value="Unassembled WGS sequence"/>
</dbReference>
<keyword evidence="2" id="KW-0238">DNA-binding</keyword>
<accession>A0A2V1IUR6</accession>
<evidence type="ECO:0000313" key="2">
    <source>
        <dbReference type="EMBL" id="PWB05850.1"/>
    </source>
</evidence>
<dbReference type="InterPro" id="IPR041657">
    <property type="entry name" value="HTH_17"/>
</dbReference>
<comment type="caution">
    <text evidence="2">The sequence shown here is derived from an EMBL/GenBank/DDBJ whole genome shotgun (WGS) entry which is preliminary data.</text>
</comment>
<reference evidence="3" key="1">
    <citation type="submission" date="2018-02" db="EMBL/GenBank/DDBJ databases">
        <authorList>
            <person name="Clavel T."/>
            <person name="Strowig T."/>
        </authorList>
    </citation>
    <scope>NUCLEOTIDE SEQUENCE [LARGE SCALE GENOMIC DNA]</scope>
    <source>
        <strain evidence="3">DSM 100764</strain>
    </source>
</reference>
<dbReference type="Pfam" id="PF12728">
    <property type="entry name" value="HTH_17"/>
    <property type="match status" value="1"/>
</dbReference>
<organism evidence="2 3">
    <name type="scientific">Paramuribaculum intestinale</name>
    <dbReference type="NCBI Taxonomy" id="2094151"/>
    <lineage>
        <taxon>Bacteria</taxon>
        <taxon>Pseudomonadati</taxon>
        <taxon>Bacteroidota</taxon>
        <taxon>Bacteroidia</taxon>
        <taxon>Bacteroidales</taxon>
        <taxon>Muribaculaceae</taxon>
        <taxon>Paramuribaculum</taxon>
    </lineage>
</organism>
<dbReference type="GO" id="GO:0003677">
    <property type="term" value="F:DNA binding"/>
    <property type="evidence" value="ECO:0007669"/>
    <property type="project" value="UniProtKB-KW"/>
</dbReference>
<name>A0A2V1IUR6_9BACT</name>
<dbReference type="EMBL" id="PUBV01000050">
    <property type="protein sequence ID" value="PWB05850.1"/>
    <property type="molecule type" value="Genomic_DNA"/>
</dbReference>
<feature type="domain" description="Helix-turn-helix" evidence="1">
    <location>
        <begin position="85"/>
        <end position="128"/>
    </location>
</feature>
<dbReference type="InterPro" id="IPR009061">
    <property type="entry name" value="DNA-bd_dom_put_sf"/>
</dbReference>
<dbReference type="SUPFAM" id="SSF46955">
    <property type="entry name" value="Putative DNA-binding domain"/>
    <property type="match status" value="1"/>
</dbReference>
<dbReference type="AlphaFoldDB" id="A0A2V1IUR6"/>